<feature type="non-terminal residue" evidence="3">
    <location>
        <position position="1"/>
    </location>
</feature>
<dbReference type="SUPFAM" id="SSF54928">
    <property type="entry name" value="RNA-binding domain, RBD"/>
    <property type="match status" value="1"/>
</dbReference>
<protein>
    <recommendedName>
        <fullName evidence="2">RRM domain-containing protein</fullName>
    </recommendedName>
</protein>
<evidence type="ECO:0000313" key="3">
    <source>
        <dbReference type="EMBL" id="CAH3191080.1"/>
    </source>
</evidence>
<dbReference type="InterPro" id="IPR035979">
    <property type="entry name" value="RBD_domain_sf"/>
</dbReference>
<proteinExistence type="predicted"/>
<keyword evidence="4" id="KW-1185">Reference proteome</keyword>
<sequence>LKEKGKGGIKPRNSSRSGFSRGRRGRGTYYRGVGSDPHAEGRGRGREEQRGRGSVNDGQRRSRGRRASRGFILDTRYEPNKLYVLGLNKITTKDGLKMFMERISECDVKHILWFKPKGKAIVTLNRRISDYKYDKIREEAKNRKLDYEFVLIERAPVCKSIFVKGIPEDTPQETIEKYFDKFGVVEKLVSNTTEVKAKKAKEKRAILYFKKEKSKINLISS</sequence>
<dbReference type="Pfam" id="PF00076">
    <property type="entry name" value="RRM_1"/>
    <property type="match status" value="1"/>
</dbReference>
<dbReference type="InterPro" id="IPR000504">
    <property type="entry name" value="RRM_dom"/>
</dbReference>
<dbReference type="Proteomes" id="UP001159427">
    <property type="component" value="Unassembled WGS sequence"/>
</dbReference>
<evidence type="ECO:0000256" key="1">
    <source>
        <dbReference type="SAM" id="MobiDB-lite"/>
    </source>
</evidence>
<evidence type="ECO:0000259" key="2">
    <source>
        <dbReference type="Pfam" id="PF00076"/>
    </source>
</evidence>
<dbReference type="EMBL" id="CALNXI010002846">
    <property type="protein sequence ID" value="CAH3191080.1"/>
    <property type="molecule type" value="Genomic_DNA"/>
</dbReference>
<dbReference type="Gene3D" id="3.30.70.330">
    <property type="match status" value="1"/>
</dbReference>
<reference evidence="3 4" key="1">
    <citation type="submission" date="2022-05" db="EMBL/GenBank/DDBJ databases">
        <authorList>
            <consortium name="Genoscope - CEA"/>
            <person name="William W."/>
        </authorList>
    </citation>
    <scope>NUCLEOTIDE SEQUENCE [LARGE SCALE GENOMIC DNA]</scope>
</reference>
<name>A0ABN8SHB9_9CNID</name>
<feature type="domain" description="RRM" evidence="2">
    <location>
        <begin position="161"/>
        <end position="212"/>
    </location>
</feature>
<evidence type="ECO:0000313" key="4">
    <source>
        <dbReference type="Proteomes" id="UP001159427"/>
    </source>
</evidence>
<gene>
    <name evidence="3" type="ORF">PEVE_00021262</name>
</gene>
<accession>A0ABN8SHB9</accession>
<feature type="compositionally biased region" description="Basic and acidic residues" evidence="1">
    <location>
        <begin position="37"/>
        <end position="51"/>
    </location>
</feature>
<comment type="caution">
    <text evidence="3">The sequence shown here is derived from an EMBL/GenBank/DDBJ whole genome shotgun (WGS) entry which is preliminary data.</text>
</comment>
<dbReference type="InterPro" id="IPR012677">
    <property type="entry name" value="Nucleotide-bd_a/b_plait_sf"/>
</dbReference>
<feature type="region of interest" description="Disordered" evidence="1">
    <location>
        <begin position="1"/>
        <end position="67"/>
    </location>
</feature>
<organism evidence="3 4">
    <name type="scientific">Porites evermanni</name>
    <dbReference type="NCBI Taxonomy" id="104178"/>
    <lineage>
        <taxon>Eukaryota</taxon>
        <taxon>Metazoa</taxon>
        <taxon>Cnidaria</taxon>
        <taxon>Anthozoa</taxon>
        <taxon>Hexacorallia</taxon>
        <taxon>Scleractinia</taxon>
        <taxon>Fungiina</taxon>
        <taxon>Poritidae</taxon>
        <taxon>Porites</taxon>
    </lineage>
</organism>